<gene>
    <name evidence="1" type="primary">gb25438</name>
    <name evidence="1" type="ORF">PR202_gb25438</name>
</gene>
<evidence type="ECO:0000313" key="1">
    <source>
        <dbReference type="EMBL" id="GJN36564.1"/>
    </source>
</evidence>
<reference evidence="1" key="2">
    <citation type="submission" date="2021-12" db="EMBL/GenBank/DDBJ databases">
        <title>Resequencing data analysis of finger millet.</title>
        <authorList>
            <person name="Hatakeyama M."/>
            <person name="Aluri S."/>
            <person name="Balachadran M.T."/>
            <person name="Sivarajan S.R."/>
            <person name="Poveda L."/>
            <person name="Shimizu-Inatsugi R."/>
            <person name="Schlapbach R."/>
            <person name="Sreeman S.M."/>
            <person name="Shimizu K.K."/>
        </authorList>
    </citation>
    <scope>NUCLEOTIDE SEQUENCE</scope>
</reference>
<comment type="caution">
    <text evidence="1">The sequence shown here is derived from an EMBL/GenBank/DDBJ whole genome shotgun (WGS) entry which is preliminary data.</text>
</comment>
<dbReference type="Proteomes" id="UP001054889">
    <property type="component" value="Unassembled WGS sequence"/>
</dbReference>
<evidence type="ECO:0000313" key="2">
    <source>
        <dbReference type="Proteomes" id="UP001054889"/>
    </source>
</evidence>
<dbReference type="AlphaFoldDB" id="A0AAV5FLF8"/>
<proteinExistence type="predicted"/>
<reference evidence="1" key="1">
    <citation type="journal article" date="2018" name="DNA Res.">
        <title>Multiple hybrid de novo genome assembly of finger millet, an orphan allotetraploid crop.</title>
        <authorList>
            <person name="Hatakeyama M."/>
            <person name="Aluri S."/>
            <person name="Balachadran M.T."/>
            <person name="Sivarajan S.R."/>
            <person name="Patrignani A."/>
            <person name="Gruter S."/>
            <person name="Poveda L."/>
            <person name="Shimizu-Inatsugi R."/>
            <person name="Baeten J."/>
            <person name="Francoijs K.J."/>
            <person name="Nataraja K.N."/>
            <person name="Reddy Y.A.N."/>
            <person name="Phadnis S."/>
            <person name="Ravikumar R.L."/>
            <person name="Schlapbach R."/>
            <person name="Sreeman S.M."/>
            <person name="Shimizu K.K."/>
        </authorList>
    </citation>
    <scope>NUCLEOTIDE SEQUENCE</scope>
</reference>
<accession>A0AAV5FLF8</accession>
<keyword evidence="2" id="KW-1185">Reference proteome</keyword>
<sequence length="170" mass="18796">MEANQTPPWFDGQGIRWSAILIGADHGDVRIGLWMATLPSSRSALASSSPLPPPPQAKIHVRRRVTDDSCEGDVNTKEYIADKLRSVIEEVGQCADDLVYVHSNLRLPYKRTDEYKKVDTTMWDVGGDSFDSLSGLGILEVDQFSTDEPELQALSFGDVEVQVVDEDEAT</sequence>
<name>A0AAV5FLF8_ELECO</name>
<dbReference type="EMBL" id="BQKI01000090">
    <property type="protein sequence ID" value="GJN36564.1"/>
    <property type="molecule type" value="Genomic_DNA"/>
</dbReference>
<organism evidence="1 2">
    <name type="scientific">Eleusine coracana subsp. coracana</name>
    <dbReference type="NCBI Taxonomy" id="191504"/>
    <lineage>
        <taxon>Eukaryota</taxon>
        <taxon>Viridiplantae</taxon>
        <taxon>Streptophyta</taxon>
        <taxon>Embryophyta</taxon>
        <taxon>Tracheophyta</taxon>
        <taxon>Spermatophyta</taxon>
        <taxon>Magnoliopsida</taxon>
        <taxon>Liliopsida</taxon>
        <taxon>Poales</taxon>
        <taxon>Poaceae</taxon>
        <taxon>PACMAD clade</taxon>
        <taxon>Chloridoideae</taxon>
        <taxon>Cynodonteae</taxon>
        <taxon>Eleusininae</taxon>
        <taxon>Eleusine</taxon>
    </lineage>
</organism>
<protein>
    <submittedName>
        <fullName evidence="1">Uncharacterized protein</fullName>
    </submittedName>
</protein>